<keyword evidence="3" id="KW-0812">Transmembrane</keyword>
<name>A0ABP1FWC1_9CHLO</name>
<organism evidence="7 8">
    <name type="scientific">Coccomyxa viridis</name>
    <dbReference type="NCBI Taxonomy" id="1274662"/>
    <lineage>
        <taxon>Eukaryota</taxon>
        <taxon>Viridiplantae</taxon>
        <taxon>Chlorophyta</taxon>
        <taxon>core chlorophytes</taxon>
        <taxon>Trebouxiophyceae</taxon>
        <taxon>Trebouxiophyceae incertae sedis</taxon>
        <taxon>Coccomyxaceae</taxon>
        <taxon>Coccomyxa</taxon>
    </lineage>
</organism>
<keyword evidence="4" id="KW-1133">Transmembrane helix</keyword>
<accession>A0ABP1FWC1</accession>
<comment type="subcellular location">
    <subcellularLocation>
        <location evidence="1">Membrane</location>
        <topology evidence="1">Multi-pass membrane protein</topology>
    </subcellularLocation>
</comment>
<keyword evidence="5" id="KW-0472">Membrane</keyword>
<evidence type="ECO:0000256" key="1">
    <source>
        <dbReference type="ARBA" id="ARBA00004141"/>
    </source>
</evidence>
<dbReference type="EMBL" id="CAXHTA020000008">
    <property type="protein sequence ID" value="CAL5223326.1"/>
    <property type="molecule type" value="Genomic_DNA"/>
</dbReference>
<feature type="compositionally biased region" description="Basic and acidic residues" evidence="6">
    <location>
        <begin position="45"/>
        <end position="54"/>
    </location>
</feature>
<evidence type="ECO:0000256" key="5">
    <source>
        <dbReference type="ARBA" id="ARBA00023136"/>
    </source>
</evidence>
<comment type="caution">
    <text evidence="7">The sequence shown here is derived from an EMBL/GenBank/DDBJ whole genome shotgun (WGS) entry which is preliminary data.</text>
</comment>
<proteinExistence type="inferred from homology"/>
<feature type="region of interest" description="Disordered" evidence="6">
    <location>
        <begin position="39"/>
        <end position="60"/>
    </location>
</feature>
<dbReference type="Pfam" id="PF04117">
    <property type="entry name" value="Mpv17_PMP22"/>
    <property type="match status" value="1"/>
</dbReference>
<comment type="similarity">
    <text evidence="2">Belongs to the peroxisomal membrane protein PXMP2/4 family.</text>
</comment>
<evidence type="ECO:0000256" key="4">
    <source>
        <dbReference type="ARBA" id="ARBA00022989"/>
    </source>
</evidence>
<protein>
    <submittedName>
        <fullName evidence="7">G5822 protein</fullName>
    </submittedName>
</protein>
<sequence length="351" mass="38740">MVVISSGPLQGAPGLKQCTRPSLRRAPVSRRPIVALAAPSTKHRPAAEEREEHNSSSSFVEAGRTAEAVRSFDDGAQSKGFSVQSAANLVGDLWKSYNRKIETDPIKAKAITSLLGFMIGDSIAQKVEGHTFSPIRCLRLGTYGLTIDGPIGHAWYKVLDKYVYPNDPQCNAAVLLKTAADQIAWAPIMTCVYFAFLRTLEGHPELIVSTIQSKVVATVVANYCLWPAAHYINFKFVPSEHRILYNNVVSIFWNAFLSTLSHAPEIDSSGVIDFVNQQVDNLPHPLHERAAEFADSLYSATRPLHEQAALFGESFQLPERLRPMLEELQKVKIPTSIKVTPTRGGLLDIYD</sequence>
<evidence type="ECO:0000313" key="7">
    <source>
        <dbReference type="EMBL" id="CAL5223326.1"/>
    </source>
</evidence>
<evidence type="ECO:0000256" key="6">
    <source>
        <dbReference type="SAM" id="MobiDB-lite"/>
    </source>
</evidence>
<dbReference type="PANTHER" id="PTHR11266">
    <property type="entry name" value="PEROXISOMAL MEMBRANE PROTEIN 2, PXMP2 MPV17"/>
    <property type="match status" value="1"/>
</dbReference>
<dbReference type="InterPro" id="IPR007248">
    <property type="entry name" value="Mpv17_PMP22"/>
</dbReference>
<gene>
    <name evidence="7" type="primary">g5822</name>
    <name evidence="7" type="ORF">VP750_LOCUS4985</name>
</gene>
<evidence type="ECO:0000313" key="8">
    <source>
        <dbReference type="Proteomes" id="UP001497392"/>
    </source>
</evidence>
<dbReference type="Proteomes" id="UP001497392">
    <property type="component" value="Unassembled WGS sequence"/>
</dbReference>
<keyword evidence="8" id="KW-1185">Reference proteome</keyword>
<reference evidence="7 8" key="1">
    <citation type="submission" date="2024-06" db="EMBL/GenBank/DDBJ databases">
        <authorList>
            <person name="Kraege A."/>
            <person name="Thomma B."/>
        </authorList>
    </citation>
    <scope>NUCLEOTIDE SEQUENCE [LARGE SCALE GENOMIC DNA]</scope>
</reference>
<evidence type="ECO:0000256" key="2">
    <source>
        <dbReference type="ARBA" id="ARBA00006824"/>
    </source>
</evidence>
<evidence type="ECO:0000256" key="3">
    <source>
        <dbReference type="ARBA" id="ARBA00022692"/>
    </source>
</evidence>